<dbReference type="InterPro" id="IPR014436">
    <property type="entry name" value="Extradiol_dOase_DODA"/>
</dbReference>
<proteinExistence type="inferred from homology"/>
<dbReference type="PANTHER" id="PTHR30096">
    <property type="entry name" value="4,5-DOPA DIOXYGENASE EXTRADIOL-LIKE PROTEIN"/>
    <property type="match status" value="1"/>
</dbReference>
<gene>
    <name evidence="7" type="ORF">Alo02nite_91140</name>
    <name evidence="8" type="ORF">BJ964_006250</name>
</gene>
<dbReference type="InterPro" id="IPR004183">
    <property type="entry name" value="Xdiol_dOase_suB"/>
</dbReference>
<name>A0A7W7MJ14_9ACTN</name>
<dbReference type="GO" id="GO:0008198">
    <property type="term" value="F:ferrous iron binding"/>
    <property type="evidence" value="ECO:0007669"/>
    <property type="project" value="InterPro"/>
</dbReference>
<keyword evidence="3" id="KW-0479">Metal-binding</keyword>
<organism evidence="8 9">
    <name type="scientific">Actinoplanes lobatus</name>
    <dbReference type="NCBI Taxonomy" id="113568"/>
    <lineage>
        <taxon>Bacteria</taxon>
        <taxon>Bacillati</taxon>
        <taxon>Actinomycetota</taxon>
        <taxon>Actinomycetes</taxon>
        <taxon>Micromonosporales</taxon>
        <taxon>Micromonosporaceae</taxon>
        <taxon>Actinoplanes</taxon>
    </lineage>
</organism>
<comment type="caution">
    <text evidence="8">The sequence shown here is derived from an EMBL/GenBank/DDBJ whole genome shotgun (WGS) entry which is preliminary data.</text>
</comment>
<feature type="domain" description="Extradiol ring-cleavage dioxygenase class III enzyme subunit B" evidence="6">
    <location>
        <begin position="103"/>
        <end position="298"/>
    </location>
</feature>
<accession>A0A7W7MJ14</accession>
<dbReference type="Proteomes" id="UP000631312">
    <property type="component" value="Unassembled WGS sequence"/>
</dbReference>
<evidence type="ECO:0000256" key="2">
    <source>
        <dbReference type="ARBA" id="ARBA00007581"/>
    </source>
</evidence>
<evidence type="ECO:0000256" key="1">
    <source>
        <dbReference type="ARBA" id="ARBA00001947"/>
    </source>
</evidence>
<keyword evidence="10" id="KW-1185">Reference proteome</keyword>
<evidence type="ECO:0000256" key="5">
    <source>
        <dbReference type="ARBA" id="ARBA00023002"/>
    </source>
</evidence>
<evidence type="ECO:0000259" key="6">
    <source>
        <dbReference type="Pfam" id="PF02900"/>
    </source>
</evidence>
<evidence type="ECO:0000256" key="3">
    <source>
        <dbReference type="ARBA" id="ARBA00022723"/>
    </source>
</evidence>
<keyword evidence="5 8" id="KW-0560">Oxidoreductase</keyword>
<protein>
    <submittedName>
        <fullName evidence="7 8">Dioxygenase</fullName>
        <ecNumber evidence="8">1.13.11.-</ecNumber>
    </submittedName>
</protein>
<evidence type="ECO:0000313" key="7">
    <source>
        <dbReference type="EMBL" id="GIE46216.1"/>
    </source>
</evidence>
<evidence type="ECO:0000313" key="8">
    <source>
        <dbReference type="EMBL" id="MBB4752089.1"/>
    </source>
</evidence>
<dbReference type="EC" id="1.13.11.-" evidence="8"/>
<dbReference type="EMBL" id="JACHNC010000001">
    <property type="protein sequence ID" value="MBB4752089.1"/>
    <property type="molecule type" value="Genomic_DNA"/>
</dbReference>
<dbReference type="Gene3D" id="3.40.830.10">
    <property type="entry name" value="LigB-like"/>
    <property type="match status" value="1"/>
</dbReference>
<dbReference type="PANTHER" id="PTHR30096:SF0">
    <property type="entry name" value="4,5-DOPA DIOXYGENASE EXTRADIOL-LIKE PROTEIN"/>
    <property type="match status" value="1"/>
</dbReference>
<dbReference type="EMBL" id="BOMP01000193">
    <property type="protein sequence ID" value="GIE46216.1"/>
    <property type="molecule type" value="Genomic_DNA"/>
</dbReference>
<dbReference type="Pfam" id="PF02900">
    <property type="entry name" value="LigB"/>
    <property type="match status" value="1"/>
</dbReference>
<dbReference type="GO" id="GO:0008270">
    <property type="term" value="F:zinc ion binding"/>
    <property type="evidence" value="ECO:0007669"/>
    <property type="project" value="InterPro"/>
</dbReference>
<dbReference type="SUPFAM" id="SSF53213">
    <property type="entry name" value="LigB-like"/>
    <property type="match status" value="1"/>
</dbReference>
<keyword evidence="4" id="KW-0862">Zinc</keyword>
<reference evidence="8 9" key="1">
    <citation type="submission" date="2020-08" db="EMBL/GenBank/DDBJ databases">
        <title>Sequencing the genomes of 1000 actinobacteria strains.</title>
        <authorList>
            <person name="Klenk H.-P."/>
        </authorList>
    </citation>
    <scope>NUCLEOTIDE SEQUENCE [LARGE SCALE GENOMIC DNA]</scope>
    <source>
        <strain evidence="8 9">DSM 43150</strain>
    </source>
</reference>
<reference evidence="7 10" key="2">
    <citation type="submission" date="2021-01" db="EMBL/GenBank/DDBJ databases">
        <title>Whole genome shotgun sequence of Actinoplanes lobatus NBRC 12513.</title>
        <authorList>
            <person name="Komaki H."/>
            <person name="Tamura T."/>
        </authorList>
    </citation>
    <scope>NUCLEOTIDE SEQUENCE [LARGE SCALE GENOMIC DNA]</scope>
    <source>
        <strain evidence="7 10">NBRC 12513</strain>
    </source>
</reference>
<dbReference type="AlphaFoldDB" id="A0A7W7MJ14"/>
<comment type="cofactor">
    <cofactor evidence="1">
        <name>Zn(2+)</name>
        <dbReference type="ChEBI" id="CHEBI:29105"/>
    </cofactor>
</comment>
<keyword evidence="8" id="KW-0223">Dioxygenase</keyword>
<dbReference type="CDD" id="cd07363">
    <property type="entry name" value="45_DOPA_Dioxygenase"/>
    <property type="match status" value="1"/>
</dbReference>
<sequence length="321" mass="34061">MGALHVSAAGTAYPGYPVPAPTIATTAGGPMTSHTVDPFHPATPAGAYDDLLARVLPEAREQRTWQPADGPLPALFVSHGAPPTLDDPQWLDDLYTWGRSIPKPRGIVVVSAHWEDAPVAVTGSTAGTPLYYDFGGFHPRYYALRYPTPDAADLTRRITGTLSSGTPVHQFTDRGLDHGAFIPLMAMYPAADVPVVQLSMPSLDPQALLALGERLRGLREEGILVIGSGFMTHSFAAMRNPALAGHTEAFDAWAADALARGDLDALTDYRAKAPGAQVSHPTADHFVPLLLTAGAATNPATATTAINRIWYGNSIRSLQIS</sequence>
<evidence type="ECO:0000313" key="9">
    <source>
        <dbReference type="Proteomes" id="UP000590511"/>
    </source>
</evidence>
<evidence type="ECO:0000256" key="4">
    <source>
        <dbReference type="ARBA" id="ARBA00022833"/>
    </source>
</evidence>
<comment type="similarity">
    <text evidence="2">Belongs to the DODA-type extradiol aromatic ring-opening dioxygenase family.</text>
</comment>
<evidence type="ECO:0000313" key="10">
    <source>
        <dbReference type="Proteomes" id="UP000631312"/>
    </source>
</evidence>
<dbReference type="RefSeq" id="WP_229807465.1">
    <property type="nucleotide sequence ID" value="NZ_BOMP01000193.1"/>
</dbReference>
<dbReference type="Proteomes" id="UP000590511">
    <property type="component" value="Unassembled WGS sequence"/>
</dbReference>
<dbReference type="GO" id="GO:0016702">
    <property type="term" value="F:oxidoreductase activity, acting on single donors with incorporation of molecular oxygen, incorporation of two atoms of oxygen"/>
    <property type="evidence" value="ECO:0007669"/>
    <property type="project" value="UniProtKB-ARBA"/>
</dbReference>